<evidence type="ECO:0000313" key="7">
    <source>
        <dbReference type="EMBL" id="PMD22393.1"/>
    </source>
</evidence>
<dbReference type="OrthoDB" id="3783534at2759"/>
<dbReference type="Pfam" id="PF00400">
    <property type="entry name" value="WD40"/>
    <property type="match status" value="2"/>
</dbReference>
<keyword evidence="2" id="KW-0677">Repeat</keyword>
<evidence type="ECO:0000256" key="3">
    <source>
        <dbReference type="ARBA" id="ARBA00038415"/>
    </source>
</evidence>
<evidence type="ECO:0000313" key="8">
    <source>
        <dbReference type="Proteomes" id="UP000235672"/>
    </source>
</evidence>
<name>A0A2J6Q7Z9_9HELO</name>
<feature type="repeat" description="WD" evidence="6">
    <location>
        <begin position="30"/>
        <end position="71"/>
    </location>
</feature>
<reference evidence="7 8" key="1">
    <citation type="submission" date="2016-05" db="EMBL/GenBank/DDBJ databases">
        <title>A degradative enzymes factory behind the ericoid mycorrhizal symbiosis.</title>
        <authorList>
            <consortium name="DOE Joint Genome Institute"/>
            <person name="Martino E."/>
            <person name="Morin E."/>
            <person name="Grelet G."/>
            <person name="Kuo A."/>
            <person name="Kohler A."/>
            <person name="Daghino S."/>
            <person name="Barry K."/>
            <person name="Choi C."/>
            <person name="Cichocki N."/>
            <person name="Clum A."/>
            <person name="Copeland A."/>
            <person name="Hainaut M."/>
            <person name="Haridas S."/>
            <person name="Labutti K."/>
            <person name="Lindquist E."/>
            <person name="Lipzen A."/>
            <person name="Khouja H.-R."/>
            <person name="Murat C."/>
            <person name="Ohm R."/>
            <person name="Olson A."/>
            <person name="Spatafora J."/>
            <person name="Veneault-Fourrey C."/>
            <person name="Henrissat B."/>
            <person name="Grigoriev I."/>
            <person name="Martin F."/>
            <person name="Perotto S."/>
        </authorList>
    </citation>
    <scope>NUCLEOTIDE SEQUENCE [LARGE SCALE GENOMIC DNA]</scope>
    <source>
        <strain evidence="7 8">UAMH 7357</strain>
    </source>
</reference>
<keyword evidence="1 6" id="KW-0853">WD repeat</keyword>
<dbReference type="PANTHER" id="PTHR22847:SF637">
    <property type="entry name" value="WD REPEAT DOMAIN 5B"/>
    <property type="match status" value="1"/>
</dbReference>
<dbReference type="InterPro" id="IPR001680">
    <property type="entry name" value="WD40_rpt"/>
</dbReference>
<dbReference type="PROSITE" id="PS50082">
    <property type="entry name" value="WD_REPEATS_2"/>
    <property type="match status" value="1"/>
</dbReference>
<feature type="non-terminal residue" evidence="7">
    <location>
        <position position="86"/>
    </location>
</feature>
<dbReference type="GO" id="GO:1990234">
    <property type="term" value="C:transferase complex"/>
    <property type="evidence" value="ECO:0007669"/>
    <property type="project" value="UniProtKB-ARBA"/>
</dbReference>
<dbReference type="STRING" id="1745343.A0A2J6Q7Z9"/>
<dbReference type="AlphaFoldDB" id="A0A2J6Q7Z9"/>
<evidence type="ECO:0000256" key="5">
    <source>
        <dbReference type="ARBA" id="ARBA00043913"/>
    </source>
</evidence>
<sequence>VQRQFEEYIPPWIERKPRVQAHWSAALQTLEGHSDWVRSMAFSTDGKQVVSRSDDKTVRLWDAATGTALQTLEGHSDWVSSAAFSP</sequence>
<proteinExistence type="inferred from homology"/>
<comment type="function">
    <text evidence="5">Involved in mitochondrial fission. Acts as an adapter protein required to form mitochondrial fission complexes. Formation of these complexes is required to promote constriction and fission of the mitochondrial compartment at a late step in mitochondrial division.</text>
</comment>
<dbReference type="SMART" id="SM00320">
    <property type="entry name" value="WD40"/>
    <property type="match status" value="1"/>
</dbReference>
<dbReference type="InterPro" id="IPR015943">
    <property type="entry name" value="WD40/YVTN_repeat-like_dom_sf"/>
</dbReference>
<accession>A0A2J6Q7Z9</accession>
<evidence type="ECO:0000256" key="6">
    <source>
        <dbReference type="PROSITE-ProRule" id="PRU00221"/>
    </source>
</evidence>
<dbReference type="PANTHER" id="PTHR22847">
    <property type="entry name" value="WD40 REPEAT PROTEIN"/>
    <property type="match status" value="1"/>
</dbReference>
<protein>
    <recommendedName>
        <fullName evidence="4">Mitochondrial division protein 1</fullName>
    </recommendedName>
</protein>
<evidence type="ECO:0000256" key="4">
    <source>
        <dbReference type="ARBA" id="ARBA00039789"/>
    </source>
</evidence>
<dbReference type="Gene3D" id="2.130.10.10">
    <property type="entry name" value="YVTN repeat-like/Quinoprotein amine dehydrogenase"/>
    <property type="match status" value="1"/>
</dbReference>
<dbReference type="SUPFAM" id="SSF50978">
    <property type="entry name" value="WD40 repeat-like"/>
    <property type="match status" value="1"/>
</dbReference>
<comment type="similarity">
    <text evidence="3">Belongs to the WD repeat MDV1/CAF4 family.</text>
</comment>
<keyword evidence="8" id="KW-1185">Reference proteome</keyword>
<dbReference type="GO" id="GO:0005634">
    <property type="term" value="C:nucleus"/>
    <property type="evidence" value="ECO:0007669"/>
    <property type="project" value="TreeGrafter"/>
</dbReference>
<dbReference type="PROSITE" id="PS50294">
    <property type="entry name" value="WD_REPEATS_REGION"/>
    <property type="match status" value="1"/>
</dbReference>
<organism evidence="7 8">
    <name type="scientific">Hyaloscypha hepaticicola</name>
    <dbReference type="NCBI Taxonomy" id="2082293"/>
    <lineage>
        <taxon>Eukaryota</taxon>
        <taxon>Fungi</taxon>
        <taxon>Dikarya</taxon>
        <taxon>Ascomycota</taxon>
        <taxon>Pezizomycotina</taxon>
        <taxon>Leotiomycetes</taxon>
        <taxon>Helotiales</taxon>
        <taxon>Hyaloscyphaceae</taxon>
        <taxon>Hyaloscypha</taxon>
    </lineage>
</organism>
<dbReference type="Proteomes" id="UP000235672">
    <property type="component" value="Unassembled WGS sequence"/>
</dbReference>
<dbReference type="EMBL" id="KZ613478">
    <property type="protein sequence ID" value="PMD22393.1"/>
    <property type="molecule type" value="Genomic_DNA"/>
</dbReference>
<dbReference type="InterPro" id="IPR036322">
    <property type="entry name" value="WD40_repeat_dom_sf"/>
</dbReference>
<gene>
    <name evidence="7" type="ORF">NA56DRAFT_549792</name>
</gene>
<evidence type="ECO:0000256" key="2">
    <source>
        <dbReference type="ARBA" id="ARBA00022737"/>
    </source>
</evidence>
<feature type="non-terminal residue" evidence="7">
    <location>
        <position position="1"/>
    </location>
</feature>
<evidence type="ECO:0000256" key="1">
    <source>
        <dbReference type="ARBA" id="ARBA00022574"/>
    </source>
</evidence>